<keyword evidence="2" id="KW-0813">Transport</keyword>
<evidence type="ECO:0000259" key="7">
    <source>
        <dbReference type="Pfam" id="PF03600"/>
    </source>
</evidence>
<evidence type="ECO:0000256" key="4">
    <source>
        <dbReference type="ARBA" id="ARBA00022989"/>
    </source>
</evidence>
<keyword evidence="4 6" id="KW-1133">Transmembrane helix</keyword>
<keyword evidence="9" id="KW-1185">Reference proteome</keyword>
<evidence type="ECO:0000256" key="3">
    <source>
        <dbReference type="ARBA" id="ARBA00022692"/>
    </source>
</evidence>
<dbReference type="Proteomes" id="UP000005481">
    <property type="component" value="Unassembled WGS sequence"/>
</dbReference>
<dbReference type="RefSeq" id="WP_006789146.1">
    <property type="nucleotide sequence ID" value="NZ_JH417566.1"/>
</dbReference>
<evidence type="ECO:0000256" key="5">
    <source>
        <dbReference type="ARBA" id="ARBA00023136"/>
    </source>
</evidence>
<comment type="caution">
    <text evidence="8">The sequence shown here is derived from an EMBL/GenBank/DDBJ whole genome shotgun (WGS) entry which is preliminary data.</text>
</comment>
<keyword evidence="3 6" id="KW-0812">Transmembrane</keyword>
<dbReference type="GO" id="GO:0016020">
    <property type="term" value="C:membrane"/>
    <property type="evidence" value="ECO:0007669"/>
    <property type="project" value="UniProtKB-SubCell"/>
</dbReference>
<name>G9YEV3_9FIRM</name>
<feature type="transmembrane region" description="Helical" evidence="6">
    <location>
        <begin position="347"/>
        <end position="374"/>
    </location>
</feature>
<gene>
    <name evidence="8" type="ORF">HMPREF0080_00163</name>
</gene>
<feature type="transmembrane region" description="Helical" evidence="6">
    <location>
        <begin position="264"/>
        <end position="283"/>
    </location>
</feature>
<evidence type="ECO:0000256" key="2">
    <source>
        <dbReference type="ARBA" id="ARBA00022448"/>
    </source>
</evidence>
<evidence type="ECO:0000313" key="8">
    <source>
        <dbReference type="EMBL" id="EHM43514.1"/>
    </source>
</evidence>
<accession>G9YEV3</accession>
<evidence type="ECO:0000256" key="6">
    <source>
        <dbReference type="SAM" id="Phobius"/>
    </source>
</evidence>
<feature type="transmembrane region" description="Helical" evidence="6">
    <location>
        <begin position="174"/>
        <end position="194"/>
    </location>
</feature>
<reference evidence="8 9" key="1">
    <citation type="submission" date="2011-08" db="EMBL/GenBank/DDBJ databases">
        <authorList>
            <person name="Weinstock G."/>
            <person name="Sodergren E."/>
            <person name="Clifton S."/>
            <person name="Fulton L."/>
            <person name="Fulton B."/>
            <person name="Courtney L."/>
            <person name="Fronick C."/>
            <person name="Harrison M."/>
            <person name="Strong C."/>
            <person name="Farmer C."/>
            <person name="Delahaunty K."/>
            <person name="Markovic C."/>
            <person name="Hall O."/>
            <person name="Minx P."/>
            <person name="Tomlinson C."/>
            <person name="Mitreva M."/>
            <person name="Hou S."/>
            <person name="Chen J."/>
            <person name="Wollam A."/>
            <person name="Pepin K.H."/>
            <person name="Johnson M."/>
            <person name="Bhonagiri V."/>
            <person name="Zhang X."/>
            <person name="Suruliraj S."/>
            <person name="Warren W."/>
            <person name="Chinwalla A."/>
            <person name="Mardis E.R."/>
            <person name="Wilson R.K."/>
        </authorList>
    </citation>
    <scope>NUCLEOTIDE SEQUENCE [LARGE SCALE GENOMIC DNA]</scope>
    <source>
        <strain evidence="8 9">F0357</strain>
    </source>
</reference>
<dbReference type="AlphaFoldDB" id="G9YEV3"/>
<dbReference type="PATRIC" id="fig|861450.3.peg.157"/>
<feature type="transmembrane region" description="Helical" evidence="6">
    <location>
        <begin position="90"/>
        <end position="108"/>
    </location>
</feature>
<feature type="transmembrane region" description="Helical" evidence="6">
    <location>
        <begin position="46"/>
        <end position="69"/>
    </location>
</feature>
<dbReference type="EMBL" id="AGCJ01000007">
    <property type="protein sequence ID" value="EHM43514.1"/>
    <property type="molecule type" value="Genomic_DNA"/>
</dbReference>
<dbReference type="InterPro" id="IPR004680">
    <property type="entry name" value="Cit_transptr-like_dom"/>
</dbReference>
<dbReference type="GO" id="GO:0055085">
    <property type="term" value="P:transmembrane transport"/>
    <property type="evidence" value="ECO:0007669"/>
    <property type="project" value="InterPro"/>
</dbReference>
<dbReference type="STRING" id="861450.HMPREF0080_00163"/>
<evidence type="ECO:0000313" key="9">
    <source>
        <dbReference type="Proteomes" id="UP000005481"/>
    </source>
</evidence>
<feature type="transmembrane region" description="Helical" evidence="6">
    <location>
        <begin position="304"/>
        <end position="327"/>
    </location>
</feature>
<dbReference type="Pfam" id="PF03600">
    <property type="entry name" value="CitMHS"/>
    <property type="match status" value="1"/>
</dbReference>
<feature type="transmembrane region" description="Helical" evidence="6">
    <location>
        <begin position="219"/>
        <end position="252"/>
    </location>
</feature>
<protein>
    <submittedName>
        <fullName evidence="8">Dicarboxylate carrier MatC domain protein</fullName>
    </submittedName>
</protein>
<feature type="transmembrane region" description="Helical" evidence="6">
    <location>
        <begin position="395"/>
        <end position="418"/>
    </location>
</feature>
<comment type="subcellular location">
    <subcellularLocation>
        <location evidence="1">Membrane</location>
        <topology evidence="1">Multi-pass membrane protein</topology>
    </subcellularLocation>
</comment>
<feature type="domain" description="Citrate transporter-like" evidence="7">
    <location>
        <begin position="16"/>
        <end position="354"/>
    </location>
</feature>
<evidence type="ECO:0000256" key="1">
    <source>
        <dbReference type="ARBA" id="ARBA00004141"/>
    </source>
</evidence>
<organism evidence="8 9">
    <name type="scientific">Anaeroglobus geminatus F0357</name>
    <dbReference type="NCBI Taxonomy" id="861450"/>
    <lineage>
        <taxon>Bacteria</taxon>
        <taxon>Bacillati</taxon>
        <taxon>Bacillota</taxon>
        <taxon>Negativicutes</taxon>
        <taxon>Veillonellales</taxon>
        <taxon>Veillonellaceae</taxon>
        <taxon>Anaeroglobus</taxon>
    </lineage>
</organism>
<sequence>MAMDLLALLLFIGTIILAFVRKVNVGIVALAVGTACVRIFGVTDKQLIGAISSSMFCTLVGITLLFAVIKSTGALDLLAKKIVAATGHRVWLLPIAIYVAGFIVAGVGPGAVPALAIIPALGVTTALQVGYNPLMLALIGECGLIAGRMTGVTPEAAIITNAAAGAGISNVMPTILACQTLATFFFSIIIYVFFKGYTVREPIHSFTQVKIPPFNKTQLISLSGIVLMLILMIGFHVNIGLAAFVSAAVLVLCGVAQDGECLKNVPWGTIIMVLGVGALLSVVDKVGGIKVMSNAISSVMNSTTAVPLMGISAGLLSLVSSALGVVYPTMMPMCPDIAAQVGGVEPVALMAAVGVGGSLAGISPMSTGGALILAAMGTNIENFNSTKQTKVFAELLMLAGIALLIIAVVSGLTFNGIAEIVYHP</sequence>
<proteinExistence type="predicted"/>
<keyword evidence="5 6" id="KW-0472">Membrane</keyword>
<dbReference type="eggNOG" id="COG1055">
    <property type="taxonomic scope" value="Bacteria"/>
</dbReference>
<dbReference type="HOGENOM" id="CLU_052316_0_0_9"/>